<dbReference type="Gene3D" id="3.40.50.1820">
    <property type="entry name" value="alpha/beta hydrolase"/>
    <property type="match status" value="1"/>
</dbReference>
<evidence type="ECO:0000256" key="2">
    <source>
        <dbReference type="ARBA" id="ARBA00006432"/>
    </source>
</evidence>
<dbReference type="Gene3D" id="3.30.559.30">
    <property type="entry name" value="Nonribosomal peptide synthetase, condensation domain"/>
    <property type="match status" value="2"/>
</dbReference>
<dbReference type="SMART" id="SM00823">
    <property type="entry name" value="PKS_PP"/>
    <property type="match status" value="2"/>
</dbReference>
<dbReference type="Proteomes" id="UP000470520">
    <property type="component" value="Unassembled WGS sequence"/>
</dbReference>
<dbReference type="NCBIfam" id="TIGR01733">
    <property type="entry name" value="AA-adenyl-dom"/>
    <property type="match status" value="2"/>
</dbReference>
<evidence type="ECO:0000256" key="3">
    <source>
        <dbReference type="ARBA" id="ARBA00022450"/>
    </source>
</evidence>
<dbReference type="EMBL" id="JAAGMR010000177">
    <property type="protein sequence ID" value="NEB92880.1"/>
    <property type="molecule type" value="Genomic_DNA"/>
</dbReference>
<dbReference type="Pfam" id="PF00501">
    <property type="entry name" value="AMP-binding"/>
    <property type="match status" value="2"/>
</dbReference>
<dbReference type="Gene3D" id="2.30.38.10">
    <property type="entry name" value="Luciferase, Domain 3"/>
    <property type="match status" value="1"/>
</dbReference>
<dbReference type="SUPFAM" id="SSF47336">
    <property type="entry name" value="ACP-like"/>
    <property type="match status" value="2"/>
</dbReference>
<keyword evidence="4" id="KW-0597">Phosphoprotein</keyword>
<dbReference type="GO" id="GO:0043041">
    <property type="term" value="P:amino acid activation for nonribosomal peptide biosynthetic process"/>
    <property type="evidence" value="ECO:0007669"/>
    <property type="project" value="TreeGrafter"/>
</dbReference>
<dbReference type="InterPro" id="IPR036736">
    <property type="entry name" value="ACP-like_sf"/>
</dbReference>
<dbReference type="InterPro" id="IPR025110">
    <property type="entry name" value="AMP-bd_C"/>
</dbReference>
<dbReference type="Pfam" id="PF13193">
    <property type="entry name" value="AMP-binding_C"/>
    <property type="match status" value="2"/>
</dbReference>
<feature type="domain" description="Carrier" evidence="5">
    <location>
        <begin position="1026"/>
        <end position="1100"/>
    </location>
</feature>
<dbReference type="Gene3D" id="3.30.300.30">
    <property type="match status" value="2"/>
</dbReference>
<dbReference type="PANTHER" id="PTHR45527">
    <property type="entry name" value="NONRIBOSOMAL PEPTIDE SYNTHETASE"/>
    <property type="match status" value="1"/>
</dbReference>
<organism evidence="6 7">
    <name type="scientific">Streptomyces bauhiniae</name>
    <dbReference type="NCBI Taxonomy" id="2340725"/>
    <lineage>
        <taxon>Bacteria</taxon>
        <taxon>Bacillati</taxon>
        <taxon>Actinomycetota</taxon>
        <taxon>Actinomycetes</taxon>
        <taxon>Kitasatosporales</taxon>
        <taxon>Streptomycetaceae</taxon>
        <taxon>Streptomyces</taxon>
    </lineage>
</organism>
<dbReference type="CDD" id="cd19531">
    <property type="entry name" value="LCL_NRPS-like"/>
    <property type="match status" value="1"/>
</dbReference>
<dbReference type="InterPro" id="IPR009081">
    <property type="entry name" value="PP-bd_ACP"/>
</dbReference>
<comment type="caution">
    <text evidence="6">The sequence shown here is derived from an EMBL/GenBank/DDBJ whole genome shotgun (WGS) entry which is preliminary data.</text>
</comment>
<dbReference type="FunFam" id="3.40.50.980:FF:000001">
    <property type="entry name" value="Non-ribosomal peptide synthetase"/>
    <property type="match status" value="2"/>
</dbReference>
<comment type="cofactor">
    <cofactor evidence="1">
        <name>pantetheine 4'-phosphate</name>
        <dbReference type="ChEBI" id="CHEBI:47942"/>
    </cofactor>
</comment>
<proteinExistence type="inferred from homology"/>
<dbReference type="InterPro" id="IPR001031">
    <property type="entry name" value="Thioesterase"/>
</dbReference>
<dbReference type="Gene3D" id="1.10.1200.10">
    <property type="entry name" value="ACP-like"/>
    <property type="match status" value="2"/>
</dbReference>
<dbReference type="Gene3D" id="3.40.50.12780">
    <property type="entry name" value="N-terminal domain of ligase-like"/>
    <property type="match status" value="1"/>
</dbReference>
<protein>
    <submittedName>
        <fullName evidence="6">Amino acid adenylation domain-containing protein</fullName>
    </submittedName>
</protein>
<evidence type="ECO:0000313" key="6">
    <source>
        <dbReference type="EMBL" id="NEB92880.1"/>
    </source>
</evidence>
<dbReference type="InterPro" id="IPR042099">
    <property type="entry name" value="ANL_N_sf"/>
</dbReference>
<dbReference type="PROSITE" id="PS00012">
    <property type="entry name" value="PHOSPHOPANTETHEINE"/>
    <property type="match status" value="2"/>
</dbReference>
<dbReference type="GO" id="GO:0017000">
    <property type="term" value="P:antibiotic biosynthetic process"/>
    <property type="evidence" value="ECO:0007669"/>
    <property type="project" value="UniProtKB-ARBA"/>
</dbReference>
<dbReference type="FunFam" id="3.30.300.30:FF:000010">
    <property type="entry name" value="Enterobactin synthetase component F"/>
    <property type="match status" value="1"/>
</dbReference>
<reference evidence="6 7" key="1">
    <citation type="submission" date="2020-01" db="EMBL/GenBank/DDBJ databases">
        <title>Insect and environment-associated Actinomycetes.</title>
        <authorList>
            <person name="Currrie C."/>
            <person name="Chevrette M."/>
            <person name="Carlson C."/>
            <person name="Stubbendieck R."/>
            <person name="Wendt-Pienkowski E."/>
        </authorList>
    </citation>
    <scope>NUCLEOTIDE SEQUENCE [LARGE SCALE GENOMIC DNA]</scope>
    <source>
        <strain evidence="6 7">SID7754</strain>
    </source>
</reference>
<dbReference type="GO" id="GO:0044550">
    <property type="term" value="P:secondary metabolite biosynthetic process"/>
    <property type="evidence" value="ECO:0007669"/>
    <property type="project" value="UniProtKB-ARBA"/>
</dbReference>
<dbReference type="InterPro" id="IPR001242">
    <property type="entry name" value="Condensation_dom"/>
</dbReference>
<dbReference type="CDD" id="cd17643">
    <property type="entry name" value="A_NRPS_Cytc1-like"/>
    <property type="match status" value="1"/>
</dbReference>
<dbReference type="GO" id="GO:0005829">
    <property type="term" value="C:cytosol"/>
    <property type="evidence" value="ECO:0007669"/>
    <property type="project" value="TreeGrafter"/>
</dbReference>
<dbReference type="PANTHER" id="PTHR45527:SF1">
    <property type="entry name" value="FATTY ACID SYNTHASE"/>
    <property type="match status" value="1"/>
</dbReference>
<dbReference type="FunFam" id="1.10.1200.10:FF:000005">
    <property type="entry name" value="Nonribosomal peptide synthetase 1"/>
    <property type="match status" value="2"/>
</dbReference>
<evidence type="ECO:0000256" key="4">
    <source>
        <dbReference type="ARBA" id="ARBA00022553"/>
    </source>
</evidence>
<dbReference type="InterPro" id="IPR045851">
    <property type="entry name" value="AMP-bd_C_sf"/>
</dbReference>
<dbReference type="GO" id="GO:0008610">
    <property type="term" value="P:lipid biosynthetic process"/>
    <property type="evidence" value="ECO:0007669"/>
    <property type="project" value="UniProtKB-ARBA"/>
</dbReference>
<dbReference type="InterPro" id="IPR023213">
    <property type="entry name" value="CAT-like_dom_sf"/>
</dbReference>
<dbReference type="InterPro" id="IPR006162">
    <property type="entry name" value="Ppantetheine_attach_site"/>
</dbReference>
<dbReference type="SUPFAM" id="SSF53474">
    <property type="entry name" value="alpha/beta-Hydrolases"/>
    <property type="match status" value="1"/>
</dbReference>
<evidence type="ECO:0000259" key="5">
    <source>
        <dbReference type="PROSITE" id="PS50075"/>
    </source>
</evidence>
<dbReference type="FunFam" id="3.40.50.12780:FF:000012">
    <property type="entry name" value="Non-ribosomal peptide synthetase"/>
    <property type="match status" value="2"/>
</dbReference>
<evidence type="ECO:0000256" key="1">
    <source>
        <dbReference type="ARBA" id="ARBA00001957"/>
    </source>
</evidence>
<dbReference type="InterPro" id="IPR029058">
    <property type="entry name" value="AB_hydrolase_fold"/>
</dbReference>
<dbReference type="PROSITE" id="PS50075">
    <property type="entry name" value="CARRIER"/>
    <property type="match status" value="2"/>
</dbReference>
<evidence type="ECO:0000313" key="7">
    <source>
        <dbReference type="Proteomes" id="UP000470520"/>
    </source>
</evidence>
<accession>A0A7K3QST7</accession>
<dbReference type="Pfam" id="PF00975">
    <property type="entry name" value="Thioesterase"/>
    <property type="match status" value="1"/>
</dbReference>
<dbReference type="Pfam" id="PF00668">
    <property type="entry name" value="Condensation"/>
    <property type="match status" value="2"/>
</dbReference>
<dbReference type="Gene3D" id="3.30.559.10">
    <property type="entry name" value="Chloramphenicol acetyltransferase-like domain"/>
    <property type="match status" value="2"/>
</dbReference>
<dbReference type="PROSITE" id="PS00455">
    <property type="entry name" value="AMP_BINDING"/>
    <property type="match status" value="2"/>
</dbReference>
<gene>
    <name evidence="6" type="ORF">G3I21_14465</name>
</gene>
<dbReference type="InterPro" id="IPR000873">
    <property type="entry name" value="AMP-dep_synth/lig_dom"/>
</dbReference>
<feature type="domain" description="Carrier" evidence="5">
    <location>
        <begin position="2088"/>
        <end position="2163"/>
    </location>
</feature>
<dbReference type="GO" id="GO:0031177">
    <property type="term" value="F:phosphopantetheine binding"/>
    <property type="evidence" value="ECO:0007669"/>
    <property type="project" value="InterPro"/>
</dbReference>
<dbReference type="SUPFAM" id="SSF56801">
    <property type="entry name" value="Acetyl-CoA synthetase-like"/>
    <property type="match status" value="2"/>
</dbReference>
<dbReference type="Gene3D" id="3.40.50.980">
    <property type="match status" value="2"/>
</dbReference>
<name>A0A7K3QST7_9ACTN</name>
<dbReference type="NCBIfam" id="NF003417">
    <property type="entry name" value="PRK04813.1"/>
    <property type="match status" value="2"/>
</dbReference>
<dbReference type="Pfam" id="PF00550">
    <property type="entry name" value="PP-binding"/>
    <property type="match status" value="2"/>
</dbReference>
<dbReference type="InterPro" id="IPR020806">
    <property type="entry name" value="PKS_PP-bd"/>
</dbReference>
<sequence length="2458" mass="265904">MSTSPSSRTELLQRRLRGLTKKRQDGIAPVPRDGALPLSFAQHRMWVLDQLQPGGTEYLMPLLLRLPGPVDPVALRQALDALVARHEVLRTRYPAVDDEPVLVIDEPGPIALTTVDLRDTEGEADGGGADSALGVDGGAGAALAPAERRLAELVAEDGRRPFDLAAEHPIRALLARLGEDAHVLLLTLHHIASDGWSESVLLRELDDLYRAFTTARPGPTQPAGPQYADFAAWQREHLSGDRLAAQLAYWRTTLSGLTPLALPTDRPRGSVRDAGGATATFTVPAGLARSLVELGRGESATPFMVFLAAFQLLLGRSCGQHDVVVGTPVAGRDRPETQDMVGLFANTVALRTDLSGTPTFLELLGRVRETALGAFTHQETPFERLVDELAPERDPSRNPIFQVVFQLSAHTPAEPGALRAEQRPVDWSTAKFDLALALSRSADGAVTGQLEYATALFDEATIHRTIAHYLRLLTDIAADPGKPIDRLELLPDAERVLLASWSGAGRSYAAERTLPEVFEQWAARTPDAPAAGFEGVWLSYGELNARANRLAHRLRALGAGPETVLGVRFERGLDLVVALLGVLKSGAAYLPLDPGQPADRLDYILADAGVTALVADRRTGEEAVTTLLFDEDDGQRWPDTDPVPLAAPGNTAYVIYTSGSTGAPKGVQVTHANVLRLLASSQEEFGFGPEDVWTLFHSYAFDFSVWELWGALLNGGRVVVVPFAVSRSPQDFLGLLVTERVTVLNQTPSAFRGLQEAVVQAGLRPGDLAVRTVVFGGEALDVTELAPWFERFGDRCPSLVNMYGITETTVHVTCRPVRSDEGPGARRSPIGRPLGDLRLYLLDADLNQVPIGTPGQLYVAGAGLARGYLGRPGLTAERFLPDPLATAPGTRMYRTGDLARYDADGELEFLGRLDEQVKIRGHRIEPGEIEAALAGQPEVERSLVIAHRRPGEREARLVAYVAPRAGHVVEVAELRSRLGRTLPGYMVPAVFVPLDAFPVTANGKIDRRALPDPDAHGARVAGEYVNPRGRTEQIVAETWAEVLGLPKVGAVDNFFELGGDSIRAIKVVGALRRRGIDLTVQNLLVHQSVEGLAGFAETVAPGGAPSVEDERVAPFALLSPADRAALPPGLVDAYPLAMVQAAMVYQMLADRDESPYHNITLFPFIDDAPFSLPALRAAAAQLTRRHEILRTGFDLTGYSEPLQLVHAEAVAQVGYDDLRGHDEEQVRAELARFTAETRRSPFDIGTAPMLRFHVHQTADDRWTFSFIECHAILDGWSHHSLIDELMADYRAIRAGLPPADPAGHTVRFADLVALERRSLASTEDREFWRTRVAGFERVALPSAWAADPRAGERPFQVTVPFRDLEAGLRRLAAAAGVPLKSVLFAAHLKALSTISGSHRFHSGLVCNGRLETDGGELVRGMHLNTLPLGVELTGPTWSELARQVFAAEVEAWPHRRFPLPEMQRAWGEGTPLVDVAFTYLDFHVLDTRQIDSGKVVDVSPNEFALDVWTFPGVVFISGRPERISRANGPRLAALYRRILEAMAADPLGDTRDSLLAADEHARVAEFAAGPATAYPDACLHQLFEAQAERTPRATALRCADGSTLDYAELNARANRLARRLGELGVDQESRVGVLLRRGPELVVALLAVLKAGAGYLPLDPGHPAARSTGLVAETGARVVVTETALAGLLAGSAAEPLLVDRDPGIAAQDPGNPGLPVTPDSLAYVIYTSGSTGTPKGVMIEHRNVVNYVCWCLDGYRPLGGTGAPLYSSMAFDLPVTSLFPALLSGQPVSLTEDDGTPGIDALVAELERGGFGLLKLTPSHLALLNQALSPQALRRAAGRLIAGGEELTREMVSRWAEHAPDTVVDNEYGPTETTVGCSHLEGRPGELPPGVLPIGRPFANTTMRVLDRDLQAMPVGVVGELYIGGAQVARGYVERPGLTAERFVPDPYATRPGERLYRSGDLARHREDGVLEFAGRVDHQVKIRGYRIEPGEVEAAVRREVDVREVAVHVVGTPGGEKELAACLVPGDGGPIDPVALRDRLAQVLPAHLVPSRYLVLDELPMTPSGKIDLARLPEDSQPVSARPYRAPRDAVENILARAWAAVLKRAQVGIDDSFTELGGHSLTVMQVITKLRAEHGYKLTFQDFYRHRTVAELAAVVTDARAAGAEDGAGGPDGAPARAADSIVWLRRTGSRPPLFCVHPGSAHWFAELADHLDPEQPVAAFEWPGLSRTCPAPESVEQVAELNLAELRRIAPSGPYHLLGWCGGSQITTEMVRRLHAAGEEVTFLLLDPALDTYERENMHEFVRRFERAEAAFAELADAARSGAARERVAELQQRAGDLLNDILDDGEVAPPEPGDDFWPGRIRVWRELLQTRLAYRHTPYEGRLHLLAGDDVAAGEHEVAEGVSYEDFTARWRELASGGLTVHRVGGNHLGVLRTPHVAEVAAVLTALLAGERS</sequence>
<comment type="similarity">
    <text evidence="2">Belongs to the ATP-dependent AMP-binding enzyme family.</text>
</comment>
<dbReference type="RefSeq" id="WP_164188794.1">
    <property type="nucleotide sequence ID" value="NZ_JAAGMR010000177.1"/>
</dbReference>
<dbReference type="InterPro" id="IPR010071">
    <property type="entry name" value="AA_adenyl_dom"/>
</dbReference>
<dbReference type="CDD" id="cd05930">
    <property type="entry name" value="A_NRPS"/>
    <property type="match status" value="1"/>
</dbReference>
<dbReference type="GO" id="GO:0003824">
    <property type="term" value="F:catalytic activity"/>
    <property type="evidence" value="ECO:0007669"/>
    <property type="project" value="InterPro"/>
</dbReference>
<keyword evidence="3" id="KW-0596">Phosphopantetheine</keyword>
<dbReference type="FunFam" id="2.30.38.10:FF:000001">
    <property type="entry name" value="Non-ribosomal peptide synthetase PvdI"/>
    <property type="match status" value="2"/>
</dbReference>
<dbReference type="SUPFAM" id="SSF52777">
    <property type="entry name" value="CoA-dependent acyltransferases"/>
    <property type="match status" value="4"/>
</dbReference>
<dbReference type="InterPro" id="IPR020845">
    <property type="entry name" value="AMP-binding_CS"/>
</dbReference>